<feature type="transmembrane region" description="Helical" evidence="6">
    <location>
        <begin position="277"/>
        <end position="299"/>
    </location>
</feature>
<dbReference type="GO" id="GO:0016020">
    <property type="term" value="C:membrane"/>
    <property type="evidence" value="ECO:0007669"/>
    <property type="project" value="UniProtKB-SubCell"/>
</dbReference>
<evidence type="ECO:0000313" key="7">
    <source>
        <dbReference type="EMBL" id="MDG9698779.1"/>
    </source>
</evidence>
<feature type="transmembrane region" description="Helical" evidence="6">
    <location>
        <begin position="90"/>
        <end position="111"/>
    </location>
</feature>
<dbReference type="SUPFAM" id="SSF103473">
    <property type="entry name" value="MFS general substrate transporter"/>
    <property type="match status" value="1"/>
</dbReference>
<sequence length="437" mass="45032">MPLPSSRARASFFWPQFVFGLLHLALSSPMIYLALGLPLLMRQHGWSGLEIGLFQLAGVPAVFKLLLAAPIERAPDERATPAYQARRYRAWSLALGAGYGAALLALAFASIHSARPVLFALLLACVLLATWADVPVSALQIRVLPPAERARAGGVRSAAMFGAAVLGGGVMLVLSQRLGWSAPFYGMAGLLALALALLPTLRMDGAGEDDGGARPSAETGVQASPATWPALLRGFLAQPGAWRWLALLSGCFPLVGAAWVYLKPMLLGQGFAAEQVAWIVGVGGGALGAAASLLTGLLAPAARLPALLPRATWFGAAALAALAACLACQASAAWLIAASGWLACATGISASVAFGLMMERARPACQAADYGLQASFFALGRLALMPLAGWLLDGAGSAALVAALAVASAGMAALAGRWMDALARGLVHQKKERIKAL</sequence>
<dbReference type="PANTHER" id="PTHR12778:SF10">
    <property type="entry name" value="MAJOR FACILITATOR SUPERFAMILY DOMAIN-CONTAINING PROTEIN 3"/>
    <property type="match status" value="1"/>
</dbReference>
<feature type="transmembrane region" description="Helical" evidence="6">
    <location>
        <begin position="153"/>
        <end position="174"/>
    </location>
</feature>
<name>A0AAW6RJR2_9BURK</name>
<keyword evidence="2" id="KW-0813">Transport</keyword>
<dbReference type="InterPro" id="IPR011701">
    <property type="entry name" value="MFS"/>
</dbReference>
<organism evidence="7 8">
    <name type="scientific">Ottowia cancrivicina</name>
    <dbReference type="NCBI Taxonomy" id="3040346"/>
    <lineage>
        <taxon>Bacteria</taxon>
        <taxon>Pseudomonadati</taxon>
        <taxon>Pseudomonadota</taxon>
        <taxon>Betaproteobacteria</taxon>
        <taxon>Burkholderiales</taxon>
        <taxon>Comamonadaceae</taxon>
        <taxon>Ottowia</taxon>
    </lineage>
</organism>
<feature type="transmembrane region" description="Helical" evidence="6">
    <location>
        <begin position="398"/>
        <end position="416"/>
    </location>
</feature>
<dbReference type="AlphaFoldDB" id="A0AAW6RJR2"/>
<gene>
    <name evidence="7" type="ORF">QB898_03420</name>
</gene>
<feature type="transmembrane region" description="Helical" evidence="6">
    <location>
        <begin position="241"/>
        <end position="262"/>
    </location>
</feature>
<reference evidence="7 8" key="1">
    <citation type="submission" date="2023-04" db="EMBL/GenBank/DDBJ databases">
        <title>Ottowia paracancer sp. nov., isolated from human stomach.</title>
        <authorList>
            <person name="Song Y."/>
        </authorList>
    </citation>
    <scope>NUCLEOTIDE SEQUENCE [LARGE SCALE GENOMIC DNA]</scope>
    <source>
        <strain evidence="7 8">10c7w1</strain>
    </source>
</reference>
<feature type="transmembrane region" description="Helical" evidence="6">
    <location>
        <begin position="180"/>
        <end position="198"/>
    </location>
</feature>
<dbReference type="InterPro" id="IPR036259">
    <property type="entry name" value="MFS_trans_sf"/>
</dbReference>
<feature type="transmembrane region" description="Helical" evidence="6">
    <location>
        <begin position="370"/>
        <end position="392"/>
    </location>
</feature>
<dbReference type="InterPro" id="IPR004752">
    <property type="entry name" value="AmpG_permease/AT-1"/>
</dbReference>
<evidence type="ECO:0000256" key="1">
    <source>
        <dbReference type="ARBA" id="ARBA00004141"/>
    </source>
</evidence>
<keyword evidence="4 6" id="KW-1133">Transmembrane helix</keyword>
<proteinExistence type="predicted"/>
<dbReference type="PANTHER" id="PTHR12778">
    <property type="entry name" value="SOLUTE CARRIER FAMILY 33 ACETYL-COA TRANSPORTER -RELATED"/>
    <property type="match status" value="1"/>
</dbReference>
<feature type="transmembrane region" description="Helical" evidence="6">
    <location>
        <begin position="51"/>
        <end position="69"/>
    </location>
</feature>
<evidence type="ECO:0000256" key="3">
    <source>
        <dbReference type="ARBA" id="ARBA00022692"/>
    </source>
</evidence>
<protein>
    <submittedName>
        <fullName evidence="7">MFS transporter</fullName>
    </submittedName>
</protein>
<evidence type="ECO:0000313" key="8">
    <source>
        <dbReference type="Proteomes" id="UP001237156"/>
    </source>
</evidence>
<dbReference type="RefSeq" id="WP_279523796.1">
    <property type="nucleotide sequence ID" value="NZ_JARVII010000004.1"/>
</dbReference>
<comment type="caution">
    <text evidence="7">The sequence shown here is derived from an EMBL/GenBank/DDBJ whole genome shotgun (WGS) entry which is preliminary data.</text>
</comment>
<dbReference type="Pfam" id="PF07690">
    <property type="entry name" value="MFS_1"/>
    <property type="match status" value="1"/>
</dbReference>
<comment type="subcellular location">
    <subcellularLocation>
        <location evidence="1">Membrane</location>
        <topology evidence="1">Multi-pass membrane protein</topology>
    </subcellularLocation>
</comment>
<dbReference type="Proteomes" id="UP001237156">
    <property type="component" value="Unassembled WGS sequence"/>
</dbReference>
<dbReference type="EMBL" id="JARVII010000004">
    <property type="protein sequence ID" value="MDG9698779.1"/>
    <property type="molecule type" value="Genomic_DNA"/>
</dbReference>
<keyword evidence="8" id="KW-1185">Reference proteome</keyword>
<dbReference type="Gene3D" id="1.20.1250.20">
    <property type="entry name" value="MFS general substrate transporter like domains"/>
    <property type="match status" value="1"/>
</dbReference>
<feature type="transmembrane region" description="Helical" evidence="6">
    <location>
        <begin position="117"/>
        <end position="141"/>
    </location>
</feature>
<dbReference type="GO" id="GO:0022857">
    <property type="term" value="F:transmembrane transporter activity"/>
    <property type="evidence" value="ECO:0007669"/>
    <property type="project" value="InterPro"/>
</dbReference>
<evidence type="ECO:0000256" key="5">
    <source>
        <dbReference type="ARBA" id="ARBA00023136"/>
    </source>
</evidence>
<keyword evidence="3 6" id="KW-0812">Transmembrane</keyword>
<evidence type="ECO:0000256" key="2">
    <source>
        <dbReference type="ARBA" id="ARBA00022448"/>
    </source>
</evidence>
<accession>A0AAW6RJR2</accession>
<keyword evidence="5 6" id="KW-0472">Membrane</keyword>
<evidence type="ECO:0000256" key="4">
    <source>
        <dbReference type="ARBA" id="ARBA00022989"/>
    </source>
</evidence>
<feature type="transmembrane region" description="Helical" evidence="6">
    <location>
        <begin position="338"/>
        <end position="358"/>
    </location>
</feature>
<evidence type="ECO:0000256" key="6">
    <source>
        <dbReference type="SAM" id="Phobius"/>
    </source>
</evidence>
<feature type="transmembrane region" description="Helical" evidence="6">
    <location>
        <begin position="311"/>
        <end position="332"/>
    </location>
</feature>